<proteinExistence type="predicted"/>
<dbReference type="InterPro" id="IPR040676">
    <property type="entry name" value="DUF5641"/>
</dbReference>
<comment type="caution">
    <text evidence="2">The sequence shown here is derived from an EMBL/GenBank/DDBJ whole genome shotgun (WGS) entry which is preliminary data.</text>
</comment>
<dbReference type="OrthoDB" id="5869253at2759"/>
<dbReference type="EMBL" id="CAJEWN010002103">
    <property type="protein sequence ID" value="CAD2201915.1"/>
    <property type="molecule type" value="Genomic_DNA"/>
</dbReference>
<dbReference type="Proteomes" id="UP000580250">
    <property type="component" value="Unassembled WGS sequence"/>
</dbReference>
<evidence type="ECO:0000313" key="2">
    <source>
        <dbReference type="EMBL" id="CAD2201915.1"/>
    </source>
</evidence>
<feature type="domain" description="DUF5641" evidence="1">
    <location>
        <begin position="51"/>
        <end position="141"/>
    </location>
</feature>
<name>A0A6V7XRJ5_MELEN</name>
<sequence>MSEKEPLRALRPIDFLIPYDDFSVTLPYKITDKNDEDYEPKNSDLKRKMNWVQIRLDKLWRIWQSHYLLALRERTQKPLAKENYIPKEGDIVLLSEEETPRSHWKLARIVLLIRGRDGIIRTVKILINGKIFKRSINVLFPLEIQGNNHKMDNTNVNFVGVATIESSRPPNKPM</sequence>
<protein>
    <recommendedName>
        <fullName evidence="1">DUF5641 domain-containing protein</fullName>
    </recommendedName>
</protein>
<dbReference type="Pfam" id="PF18701">
    <property type="entry name" value="DUF5641"/>
    <property type="match status" value="1"/>
</dbReference>
<gene>
    <name evidence="2" type="ORF">MENT_LOCUS55517</name>
</gene>
<evidence type="ECO:0000259" key="1">
    <source>
        <dbReference type="Pfam" id="PF18701"/>
    </source>
</evidence>
<dbReference type="PANTHER" id="PTHR47331">
    <property type="entry name" value="PHD-TYPE DOMAIN-CONTAINING PROTEIN"/>
    <property type="match status" value="1"/>
</dbReference>
<reference evidence="2 3" key="1">
    <citation type="submission" date="2020-08" db="EMBL/GenBank/DDBJ databases">
        <authorList>
            <person name="Koutsovoulos G."/>
            <person name="Danchin GJ E."/>
        </authorList>
    </citation>
    <scope>NUCLEOTIDE SEQUENCE [LARGE SCALE GENOMIC DNA]</scope>
</reference>
<evidence type="ECO:0000313" key="3">
    <source>
        <dbReference type="Proteomes" id="UP000580250"/>
    </source>
</evidence>
<dbReference type="PANTHER" id="PTHR47331:SF1">
    <property type="entry name" value="GAG-LIKE PROTEIN"/>
    <property type="match status" value="1"/>
</dbReference>
<organism evidence="2 3">
    <name type="scientific">Meloidogyne enterolobii</name>
    <name type="common">Root-knot nematode worm</name>
    <name type="synonym">Meloidogyne mayaguensis</name>
    <dbReference type="NCBI Taxonomy" id="390850"/>
    <lineage>
        <taxon>Eukaryota</taxon>
        <taxon>Metazoa</taxon>
        <taxon>Ecdysozoa</taxon>
        <taxon>Nematoda</taxon>
        <taxon>Chromadorea</taxon>
        <taxon>Rhabditida</taxon>
        <taxon>Tylenchina</taxon>
        <taxon>Tylenchomorpha</taxon>
        <taxon>Tylenchoidea</taxon>
        <taxon>Meloidogynidae</taxon>
        <taxon>Meloidogyninae</taxon>
        <taxon>Meloidogyne</taxon>
    </lineage>
</organism>
<accession>A0A6V7XRJ5</accession>
<dbReference type="AlphaFoldDB" id="A0A6V7XRJ5"/>